<dbReference type="InterPro" id="IPR002004">
    <property type="entry name" value="PABP_HYD_C"/>
</dbReference>
<dbReference type="NCBIfam" id="TIGR01628">
    <property type="entry name" value="PABP-1234"/>
    <property type="match status" value="1"/>
</dbReference>
<dbReference type="SUPFAM" id="SSF54928">
    <property type="entry name" value="RNA-binding domain, RBD"/>
    <property type="match status" value="3"/>
</dbReference>
<dbReference type="Gene3D" id="1.10.1900.10">
    <property type="entry name" value="c-terminal domain of poly(a) binding protein"/>
    <property type="match status" value="1"/>
</dbReference>
<dbReference type="InterPro" id="IPR012677">
    <property type="entry name" value="Nucleotide-bd_a/b_plait_sf"/>
</dbReference>
<dbReference type="EMBL" id="MKKU01000219">
    <property type="protein sequence ID" value="RNF18947.1"/>
    <property type="molecule type" value="Genomic_DNA"/>
</dbReference>
<feature type="domain" description="PABC" evidence="11">
    <location>
        <begin position="475"/>
        <end position="552"/>
    </location>
</feature>
<dbReference type="SUPFAM" id="SSF63570">
    <property type="entry name" value="PABC (PABP) domain"/>
    <property type="match status" value="1"/>
</dbReference>
<dbReference type="SMART" id="SM00361">
    <property type="entry name" value="RRM_1"/>
    <property type="match status" value="3"/>
</dbReference>
<dbReference type="GO" id="GO:0006417">
    <property type="term" value="P:regulation of translation"/>
    <property type="evidence" value="ECO:0007669"/>
    <property type="project" value="UniProtKB-KW"/>
</dbReference>
<evidence type="ECO:0000256" key="3">
    <source>
        <dbReference type="ARBA" id="ARBA00022490"/>
    </source>
</evidence>
<evidence type="ECO:0000256" key="8">
    <source>
        <dbReference type="RuleBase" id="RU362004"/>
    </source>
</evidence>
<dbReference type="Proteomes" id="UP000284403">
    <property type="component" value="Unassembled WGS sequence"/>
</dbReference>
<dbReference type="OrthoDB" id="19742at2759"/>
<evidence type="ECO:0000256" key="5">
    <source>
        <dbReference type="ARBA" id="ARBA00022845"/>
    </source>
</evidence>
<dbReference type="Pfam" id="PF00076">
    <property type="entry name" value="RRM_1"/>
    <property type="match status" value="4"/>
</dbReference>
<dbReference type="Pfam" id="PF00658">
    <property type="entry name" value="MLLE"/>
    <property type="match status" value="1"/>
</dbReference>
<dbReference type="FunFam" id="3.30.70.330:FF:000779">
    <property type="entry name" value="Polyadenylate-binding protein"/>
    <property type="match status" value="1"/>
</dbReference>
<evidence type="ECO:0000256" key="9">
    <source>
        <dbReference type="SAM" id="MobiDB-lite"/>
    </source>
</evidence>
<proteinExistence type="inferred from homology"/>
<evidence type="ECO:0000256" key="6">
    <source>
        <dbReference type="ARBA" id="ARBA00022884"/>
    </source>
</evidence>
<protein>
    <recommendedName>
        <fullName evidence="8">Polyadenylate-binding protein</fullName>
        <shortName evidence="8">PABP</shortName>
    </recommendedName>
</protein>
<keyword evidence="4" id="KW-0677">Repeat</keyword>
<dbReference type="GeneID" id="40317887"/>
<organism evidence="12 13">
    <name type="scientific">Trypanosoma conorhini</name>
    <dbReference type="NCBI Taxonomy" id="83891"/>
    <lineage>
        <taxon>Eukaryota</taxon>
        <taxon>Discoba</taxon>
        <taxon>Euglenozoa</taxon>
        <taxon>Kinetoplastea</taxon>
        <taxon>Metakinetoplastina</taxon>
        <taxon>Trypanosomatida</taxon>
        <taxon>Trypanosomatidae</taxon>
        <taxon>Trypanosoma</taxon>
    </lineage>
</organism>
<dbReference type="Gene3D" id="3.30.70.330">
    <property type="match status" value="4"/>
</dbReference>
<dbReference type="FunFam" id="1.10.1900.10:FF:000006">
    <property type="entry name" value="Polyadenylate-binding protein"/>
    <property type="match status" value="1"/>
</dbReference>
<dbReference type="AlphaFoldDB" id="A0A422PMK8"/>
<comment type="subcellular location">
    <subcellularLocation>
        <location evidence="1 8">Cytoplasm</location>
    </subcellularLocation>
</comment>
<comment type="similarity">
    <text evidence="2 8">Belongs to the polyadenylate-binding protein type-1 family.</text>
</comment>
<feature type="domain" description="RRM" evidence="10">
    <location>
        <begin position="21"/>
        <end position="99"/>
    </location>
</feature>
<reference evidence="12 13" key="1">
    <citation type="journal article" date="2018" name="BMC Genomics">
        <title>Genomic comparison of Trypanosoma conorhini and Trypanosoma rangeli to Trypanosoma cruzi strains of high and low virulence.</title>
        <authorList>
            <person name="Bradwell K.R."/>
            <person name="Koparde V.N."/>
            <person name="Matveyev A.V."/>
            <person name="Serrano M.G."/>
            <person name="Alves J.M."/>
            <person name="Parikh H."/>
            <person name="Huang B."/>
            <person name="Lee V."/>
            <person name="Espinosa-Alvarez O."/>
            <person name="Ortiz P.A."/>
            <person name="Costa-Martins A.G."/>
            <person name="Teixeira M.M."/>
            <person name="Buck G.A."/>
        </authorList>
    </citation>
    <scope>NUCLEOTIDE SEQUENCE [LARGE SCALE GENOMIC DNA]</scope>
    <source>
        <strain evidence="12 13">025E</strain>
    </source>
</reference>
<dbReference type="RefSeq" id="XP_029228655.1">
    <property type="nucleotide sequence ID" value="XM_029371188.1"/>
</dbReference>
<feature type="domain" description="RRM" evidence="10">
    <location>
        <begin position="204"/>
        <end position="284"/>
    </location>
</feature>
<keyword evidence="6 7" id="KW-0694">RNA-binding</keyword>
<evidence type="ECO:0000256" key="4">
    <source>
        <dbReference type="ARBA" id="ARBA00022737"/>
    </source>
</evidence>
<evidence type="ECO:0000313" key="13">
    <source>
        <dbReference type="Proteomes" id="UP000284403"/>
    </source>
</evidence>
<dbReference type="PANTHER" id="PTHR24012">
    <property type="entry name" value="RNA BINDING PROTEIN"/>
    <property type="match status" value="1"/>
</dbReference>
<evidence type="ECO:0000259" key="10">
    <source>
        <dbReference type="PROSITE" id="PS50102"/>
    </source>
</evidence>
<dbReference type="FunFam" id="3.30.70.330:FF:000819">
    <property type="entry name" value="Polyadenylate-binding protein"/>
    <property type="match status" value="1"/>
</dbReference>
<dbReference type="PROSITE" id="PS51309">
    <property type="entry name" value="PABC"/>
    <property type="match status" value="1"/>
</dbReference>
<dbReference type="FunFam" id="3.30.70.330:FF:000648">
    <property type="entry name" value="Polyadenylate-binding protein"/>
    <property type="match status" value="1"/>
</dbReference>
<evidence type="ECO:0000256" key="2">
    <source>
        <dbReference type="ARBA" id="ARBA00008557"/>
    </source>
</evidence>
<sequence>MSATQEEITPTIPVTKPLQVASLYVGDLDPVVNEPHLVELFKPFGTILNVRVCRDIITQRSLGYGYVNFDNHDSAAKAMEALNFKRVGDKCIRIMWQQRDPALRYSGNGNIFVKNLKGEMDSRELSLLFKKFGDILSCKVMEDEGGKSRGYGFVHFKDDAAAKEAIDNMNGEKEHADETKDVGLYVANFIRRNARLATLVANFTNVYIKQVLPTVDKDVIEKFFSKFGGITSSATCKDKNGRVFAFCNFEKHEDAVKAIEASHEQFVDGVTPPGETLYVQRAQPRSERLIALRQRYMQCQSLGNNLYVRNFDPEFTEENLHELFKEYGVIRSCRVMTDANGNSRGFGFVSFENADQANAALREMNGRMLNGKPLIVNIAQRRDQRFMMLRLQFQQRLQMMMRRMHTMPFGPQGRPPQRRNPRGAQRGGAGGARHHPPPPLPQPVQQEMFTTPPMAFAPPRTPQASPGAAPDTPPLPPITAEDLRSMTVDEQRAALGDRLYIKVFEIAPDHAPKITGMFLEMDLKEAFTLLSTPRLLHEKVIEALCVLKAHEATA</sequence>
<evidence type="ECO:0000259" key="11">
    <source>
        <dbReference type="PROSITE" id="PS51309"/>
    </source>
</evidence>
<dbReference type="GO" id="GO:0005737">
    <property type="term" value="C:cytoplasm"/>
    <property type="evidence" value="ECO:0007669"/>
    <property type="project" value="UniProtKB-SubCell"/>
</dbReference>
<name>A0A422PMK8_9TRYP</name>
<comment type="caution">
    <text evidence="12">The sequence shown here is derived from an EMBL/GenBank/DDBJ whole genome shotgun (WGS) entry which is preliminary data.</text>
</comment>
<keyword evidence="5" id="KW-0810">Translation regulation</keyword>
<feature type="domain" description="RRM" evidence="10">
    <location>
        <begin position="109"/>
        <end position="189"/>
    </location>
</feature>
<dbReference type="SMART" id="SM00360">
    <property type="entry name" value="RRM"/>
    <property type="match status" value="4"/>
</dbReference>
<evidence type="ECO:0000256" key="1">
    <source>
        <dbReference type="ARBA" id="ARBA00004496"/>
    </source>
</evidence>
<evidence type="ECO:0000256" key="7">
    <source>
        <dbReference type="PROSITE-ProRule" id="PRU00176"/>
    </source>
</evidence>
<feature type="domain" description="RRM" evidence="10">
    <location>
        <begin position="304"/>
        <end position="381"/>
    </location>
</feature>
<dbReference type="InterPro" id="IPR036053">
    <property type="entry name" value="PABP-dom"/>
</dbReference>
<dbReference type="PROSITE" id="PS50102">
    <property type="entry name" value="RRM"/>
    <property type="match status" value="4"/>
</dbReference>
<dbReference type="InterPro" id="IPR006515">
    <property type="entry name" value="PABP_1234"/>
</dbReference>
<dbReference type="GO" id="GO:0003723">
    <property type="term" value="F:RNA binding"/>
    <property type="evidence" value="ECO:0007669"/>
    <property type="project" value="UniProtKB-UniRule"/>
</dbReference>
<gene>
    <name evidence="12" type="ORF">Tco025E_04276</name>
</gene>
<keyword evidence="13" id="KW-1185">Reference proteome</keyword>
<dbReference type="SMART" id="SM00517">
    <property type="entry name" value="PolyA"/>
    <property type="match status" value="1"/>
</dbReference>
<comment type="function">
    <text evidence="8">Binds the poly(A) tail of mRNA.</text>
</comment>
<dbReference type="InterPro" id="IPR003954">
    <property type="entry name" value="RRM_euk-type"/>
</dbReference>
<accession>A0A422PMK8</accession>
<feature type="region of interest" description="Disordered" evidence="9">
    <location>
        <begin position="406"/>
        <end position="480"/>
    </location>
</feature>
<dbReference type="InterPro" id="IPR000504">
    <property type="entry name" value="RRM_dom"/>
</dbReference>
<evidence type="ECO:0000313" key="12">
    <source>
        <dbReference type="EMBL" id="RNF18947.1"/>
    </source>
</evidence>
<dbReference type="InterPro" id="IPR035979">
    <property type="entry name" value="RBD_domain_sf"/>
</dbReference>
<keyword evidence="3 8" id="KW-0963">Cytoplasm</keyword>